<comment type="caution">
    <text evidence="2">The sequence shown here is derived from an EMBL/GenBank/DDBJ whole genome shotgun (WGS) entry which is preliminary data.</text>
</comment>
<evidence type="ECO:0000313" key="2">
    <source>
        <dbReference type="EMBL" id="MBD0413057.1"/>
    </source>
</evidence>
<keyword evidence="1" id="KW-0472">Membrane</keyword>
<keyword evidence="3" id="KW-1185">Reference proteome</keyword>
<name>A0A8J6PTD1_9HYPH</name>
<evidence type="ECO:0000313" key="3">
    <source>
        <dbReference type="Proteomes" id="UP000643405"/>
    </source>
</evidence>
<sequence>MHASQTKLAASMPPAKIIMMPTKATAPIRGFSAGSVIEAQKATEENSPARNLLLFGMLVVYPAFVALVILMLGMAYLSPGGI</sequence>
<gene>
    <name evidence="2" type="ORF">ICI42_00090</name>
</gene>
<protein>
    <submittedName>
        <fullName evidence="2">Uncharacterized protein</fullName>
    </submittedName>
</protein>
<reference evidence="2" key="1">
    <citation type="submission" date="2020-09" db="EMBL/GenBank/DDBJ databases">
        <title>Genome seq and assembly of Tianweitania sp.</title>
        <authorList>
            <person name="Chhetri G."/>
        </authorList>
    </citation>
    <scope>NUCLEOTIDE SEQUENCE</scope>
    <source>
        <strain evidence="2">Rool2</strain>
    </source>
</reference>
<dbReference type="RefSeq" id="WP_188162517.1">
    <property type="nucleotide sequence ID" value="NZ_JACVVX010000001.1"/>
</dbReference>
<keyword evidence="1" id="KW-0812">Transmembrane</keyword>
<dbReference type="EMBL" id="JACVVX010000001">
    <property type="protein sequence ID" value="MBD0413057.1"/>
    <property type="molecule type" value="Genomic_DNA"/>
</dbReference>
<keyword evidence="1" id="KW-1133">Transmembrane helix</keyword>
<proteinExistence type="predicted"/>
<organism evidence="2 3">
    <name type="scientific">Oryzicola mucosus</name>
    <dbReference type="NCBI Taxonomy" id="2767425"/>
    <lineage>
        <taxon>Bacteria</taxon>
        <taxon>Pseudomonadati</taxon>
        <taxon>Pseudomonadota</taxon>
        <taxon>Alphaproteobacteria</taxon>
        <taxon>Hyphomicrobiales</taxon>
        <taxon>Phyllobacteriaceae</taxon>
        <taxon>Oryzicola</taxon>
    </lineage>
</organism>
<accession>A0A8J6PTD1</accession>
<dbReference type="AlphaFoldDB" id="A0A8J6PTD1"/>
<evidence type="ECO:0000256" key="1">
    <source>
        <dbReference type="SAM" id="Phobius"/>
    </source>
</evidence>
<feature type="transmembrane region" description="Helical" evidence="1">
    <location>
        <begin position="52"/>
        <end position="77"/>
    </location>
</feature>
<dbReference type="Proteomes" id="UP000643405">
    <property type="component" value="Unassembled WGS sequence"/>
</dbReference>